<proteinExistence type="inferred from homology"/>
<organism evidence="6 7">
    <name type="scientific">Kroppenstedtia eburnea</name>
    <dbReference type="NCBI Taxonomy" id="714067"/>
    <lineage>
        <taxon>Bacteria</taxon>
        <taxon>Bacillati</taxon>
        <taxon>Bacillota</taxon>
        <taxon>Bacilli</taxon>
        <taxon>Bacillales</taxon>
        <taxon>Thermoactinomycetaceae</taxon>
        <taxon>Kroppenstedtia</taxon>
    </lineage>
</organism>
<dbReference type="Pfam" id="PF01081">
    <property type="entry name" value="Aldolase"/>
    <property type="match status" value="1"/>
</dbReference>
<dbReference type="PANTHER" id="PTHR30246:SF1">
    <property type="entry name" value="2-DEHYDRO-3-DEOXY-6-PHOSPHOGALACTONATE ALDOLASE-RELATED"/>
    <property type="match status" value="1"/>
</dbReference>
<keyword evidence="4" id="KW-0456">Lyase</keyword>
<dbReference type="AlphaFoldDB" id="A0A1N7MGT2"/>
<gene>
    <name evidence="6" type="ORF">SAMN05421790_10680</name>
</gene>
<dbReference type="InterPro" id="IPR013785">
    <property type="entry name" value="Aldolase_TIM"/>
</dbReference>
<evidence type="ECO:0000256" key="4">
    <source>
        <dbReference type="ARBA" id="ARBA00023239"/>
    </source>
</evidence>
<comment type="similarity">
    <text evidence="2">Belongs to the KHG/KDPG aldolase family.</text>
</comment>
<dbReference type="NCBIfam" id="TIGR01182">
    <property type="entry name" value="eda"/>
    <property type="match status" value="1"/>
</dbReference>
<dbReference type="EMBL" id="FTOD01000006">
    <property type="protein sequence ID" value="SIS85201.1"/>
    <property type="molecule type" value="Genomic_DNA"/>
</dbReference>
<dbReference type="CDD" id="cd00452">
    <property type="entry name" value="KDPG_aldolase"/>
    <property type="match status" value="1"/>
</dbReference>
<comment type="pathway">
    <text evidence="1">Carbohydrate acid metabolism.</text>
</comment>
<dbReference type="SUPFAM" id="SSF51569">
    <property type="entry name" value="Aldolase"/>
    <property type="match status" value="1"/>
</dbReference>
<evidence type="ECO:0000256" key="2">
    <source>
        <dbReference type="ARBA" id="ARBA00006906"/>
    </source>
</evidence>
<name>A0A1N7MGT2_9BACL</name>
<dbReference type="Proteomes" id="UP000186795">
    <property type="component" value="Unassembled WGS sequence"/>
</dbReference>
<evidence type="ECO:0000313" key="6">
    <source>
        <dbReference type="EMBL" id="SIS85201.1"/>
    </source>
</evidence>
<dbReference type="PANTHER" id="PTHR30246">
    <property type="entry name" value="2-KETO-3-DEOXY-6-PHOSPHOGLUCONATE ALDOLASE"/>
    <property type="match status" value="1"/>
</dbReference>
<evidence type="ECO:0000256" key="3">
    <source>
        <dbReference type="ARBA" id="ARBA00011233"/>
    </source>
</evidence>
<sequence>MMMRKRDILTKIEESGLVAVVRADHADQAKRITEAAMKGGVVSIEITYTVSGATDVIKELGTEFGDDLIVGAGTVLDAATARIAILAGAKYVVSPYLDEETARLCNRYQIPYMPGVMTIKDIVHGLECGAEVMKVFPGELMGPKVIKAIKGPIPQANLMPTGGVSVDNVADWIRAGAVAVGAGGSLIGKPDEDGYEKITETAKQFIEQIKFARNE</sequence>
<dbReference type="GO" id="GO:0016829">
    <property type="term" value="F:lyase activity"/>
    <property type="evidence" value="ECO:0007669"/>
    <property type="project" value="UniProtKB-KW"/>
</dbReference>
<evidence type="ECO:0000256" key="5">
    <source>
        <dbReference type="ARBA" id="ARBA00023277"/>
    </source>
</evidence>
<evidence type="ECO:0000313" key="7">
    <source>
        <dbReference type="Proteomes" id="UP000186795"/>
    </source>
</evidence>
<comment type="subunit">
    <text evidence="3">Homotrimer.</text>
</comment>
<dbReference type="Gene3D" id="3.20.20.70">
    <property type="entry name" value="Aldolase class I"/>
    <property type="match status" value="1"/>
</dbReference>
<accession>A0A1N7MGT2</accession>
<keyword evidence="7" id="KW-1185">Reference proteome</keyword>
<protein>
    <submittedName>
        <fullName evidence="6">2-keto-3-deoxy-phosphogluconate aldolase</fullName>
    </submittedName>
</protein>
<evidence type="ECO:0000256" key="1">
    <source>
        <dbReference type="ARBA" id="ARBA00004761"/>
    </source>
</evidence>
<keyword evidence="5" id="KW-0119">Carbohydrate metabolism</keyword>
<dbReference type="NCBIfam" id="NF005119">
    <property type="entry name" value="PRK06552.1"/>
    <property type="match status" value="1"/>
</dbReference>
<reference evidence="7" key="1">
    <citation type="submission" date="2017-01" db="EMBL/GenBank/DDBJ databases">
        <authorList>
            <person name="Varghese N."/>
            <person name="Submissions S."/>
        </authorList>
    </citation>
    <scope>NUCLEOTIDE SEQUENCE [LARGE SCALE GENOMIC DNA]</scope>
    <source>
        <strain evidence="7">DSM 45196</strain>
    </source>
</reference>
<dbReference type="InterPro" id="IPR000887">
    <property type="entry name" value="Aldlse_KDPG_KHG"/>
</dbReference>